<dbReference type="NCBIfam" id="TIGR02488">
    <property type="entry name" value="flgG_G_neg"/>
    <property type="match status" value="1"/>
</dbReference>
<comment type="subcellular location">
    <subcellularLocation>
        <location evidence="1 8">Bacterial flagellum basal body</location>
    </subcellularLocation>
</comment>
<evidence type="ECO:0000256" key="4">
    <source>
        <dbReference type="ARBA" id="ARBA00023143"/>
    </source>
</evidence>
<evidence type="ECO:0000259" key="11">
    <source>
        <dbReference type="Pfam" id="PF22692"/>
    </source>
</evidence>
<dbReference type="PANTHER" id="PTHR30435">
    <property type="entry name" value="FLAGELLAR PROTEIN"/>
    <property type="match status" value="1"/>
</dbReference>
<dbReference type="Pfam" id="PF22692">
    <property type="entry name" value="LlgE_F_G_D1"/>
    <property type="match status" value="1"/>
</dbReference>
<sequence>MRALRTATTGMSAQQMNVEVISNNIANMNTIGFKKQRAEFQDLLYQNVERMGAQSSDAGTVVPTGIQVGSGVKTGSVYRIMEDGSATQTGNDYDVMIQGKGYFQIQLPSGETAYTRAGNFSLDDQGRLVTTDGYLVQPSITIPQGTTGVSISKAGEVSVTTAGVTAPTVVGQLQLATFANPAGLDAQGDNLFLESGASGAPNVSTPGDTGFGTLLQGYTESSNVDAVSEITALIVAQRAYEMNSKVITTADEMLQTTSQLARA</sequence>
<dbReference type="EMBL" id="FMTS01000001">
    <property type="protein sequence ID" value="SCW45942.1"/>
    <property type="molecule type" value="Genomic_DNA"/>
</dbReference>
<dbReference type="InterPro" id="IPR020013">
    <property type="entry name" value="Flagellar_FlgE/F/G"/>
</dbReference>
<dbReference type="RefSeq" id="WP_090645314.1">
    <property type="nucleotide sequence ID" value="NZ_CBCRYE010000001.1"/>
</dbReference>
<dbReference type="InterPro" id="IPR012834">
    <property type="entry name" value="FlgG_G_neg"/>
</dbReference>
<evidence type="ECO:0000256" key="7">
    <source>
        <dbReference type="NCBIfam" id="TIGR02488"/>
    </source>
</evidence>
<keyword evidence="13" id="KW-1185">Reference proteome</keyword>
<evidence type="ECO:0000256" key="5">
    <source>
        <dbReference type="ARBA" id="ARBA00025933"/>
    </source>
</evidence>
<keyword evidence="12" id="KW-0282">Flagellum</keyword>
<evidence type="ECO:0000256" key="3">
    <source>
        <dbReference type="ARBA" id="ARBA00017948"/>
    </source>
</evidence>
<evidence type="ECO:0000259" key="10">
    <source>
        <dbReference type="Pfam" id="PF06429"/>
    </source>
</evidence>
<dbReference type="PROSITE" id="PS00588">
    <property type="entry name" value="FLAGELLA_BB_ROD"/>
    <property type="match status" value="1"/>
</dbReference>
<evidence type="ECO:0000313" key="13">
    <source>
        <dbReference type="Proteomes" id="UP000199150"/>
    </source>
</evidence>
<proteinExistence type="inferred from homology"/>
<gene>
    <name evidence="12" type="ORF">SAMN02927928_1380</name>
</gene>
<reference evidence="13" key="1">
    <citation type="submission" date="2016-10" db="EMBL/GenBank/DDBJ databases">
        <authorList>
            <person name="Varghese N."/>
            <person name="Submissions S."/>
        </authorList>
    </citation>
    <scope>NUCLEOTIDE SEQUENCE [LARGE SCALE GENOMIC DNA]</scope>
    <source>
        <strain evidence="13">CGMCC 1.3431</strain>
    </source>
</reference>
<feature type="domain" description="Flagellar hook protein FlgE/F/G-like D1" evidence="11">
    <location>
        <begin position="96"/>
        <end position="159"/>
    </location>
</feature>
<dbReference type="Proteomes" id="UP000199150">
    <property type="component" value="Unassembled WGS sequence"/>
</dbReference>
<dbReference type="InterPro" id="IPR010930">
    <property type="entry name" value="Flg_bb/hook_C_dom"/>
</dbReference>
<dbReference type="AlphaFoldDB" id="A0A1G4QN32"/>
<dbReference type="PANTHER" id="PTHR30435:SF19">
    <property type="entry name" value="FLAGELLAR BASAL-BODY ROD PROTEIN FLGG"/>
    <property type="match status" value="1"/>
</dbReference>
<evidence type="ECO:0000256" key="2">
    <source>
        <dbReference type="ARBA" id="ARBA00009677"/>
    </source>
</evidence>
<dbReference type="InterPro" id="IPR019776">
    <property type="entry name" value="Flagellar_basal_body_rod_CS"/>
</dbReference>
<dbReference type="Pfam" id="PF06429">
    <property type="entry name" value="Flg_bbr_C"/>
    <property type="match status" value="1"/>
</dbReference>
<keyword evidence="4 8" id="KW-0975">Bacterial flagellum</keyword>
<evidence type="ECO:0000313" key="12">
    <source>
        <dbReference type="EMBL" id="SCW45942.1"/>
    </source>
</evidence>
<dbReference type="OrthoDB" id="9804559at2"/>
<dbReference type="InterPro" id="IPR053967">
    <property type="entry name" value="LlgE_F_G-like_D1"/>
</dbReference>
<evidence type="ECO:0000256" key="1">
    <source>
        <dbReference type="ARBA" id="ARBA00004117"/>
    </source>
</evidence>
<dbReference type="GO" id="GO:0009426">
    <property type="term" value="C:bacterial-type flagellum basal body, distal rod"/>
    <property type="evidence" value="ECO:0007669"/>
    <property type="project" value="UniProtKB-UniRule"/>
</dbReference>
<accession>A0A1G4QN32</accession>
<comment type="similarity">
    <text evidence="2 8">Belongs to the flagella basal body rod proteins family.</text>
</comment>
<keyword evidence="12" id="KW-0969">Cilium</keyword>
<comment type="subunit">
    <text evidence="5 8">The basal body constitutes a major portion of the flagellar organelle and consists of four rings (L,P,S, and M) mounted on a central rod. The rod consists of about 26 subunits of FlgG in the distal portion, and FlgB, FlgC and FlgF are thought to build up the proximal portion of the rod with about 6 subunits each.</text>
</comment>
<dbReference type="SUPFAM" id="SSF117143">
    <property type="entry name" value="Flagellar hook protein flgE"/>
    <property type="match status" value="1"/>
</dbReference>
<dbReference type="InterPro" id="IPR001444">
    <property type="entry name" value="Flag_bb_rod_N"/>
</dbReference>
<feature type="domain" description="Flagellar basal body rod protein N-terminal" evidence="9">
    <location>
        <begin position="4"/>
        <end position="34"/>
    </location>
</feature>
<organism evidence="12 13">
    <name type="scientific">Asticcacaulis taihuensis</name>
    <dbReference type="NCBI Taxonomy" id="260084"/>
    <lineage>
        <taxon>Bacteria</taxon>
        <taxon>Pseudomonadati</taxon>
        <taxon>Pseudomonadota</taxon>
        <taxon>Alphaproteobacteria</taxon>
        <taxon>Caulobacterales</taxon>
        <taxon>Caulobacteraceae</taxon>
        <taxon>Asticcacaulis</taxon>
    </lineage>
</organism>
<evidence type="ECO:0000256" key="8">
    <source>
        <dbReference type="RuleBase" id="RU362116"/>
    </source>
</evidence>
<evidence type="ECO:0000256" key="6">
    <source>
        <dbReference type="ARBA" id="ARBA00032912"/>
    </source>
</evidence>
<dbReference type="GO" id="GO:0071978">
    <property type="term" value="P:bacterial-type flagellum-dependent swarming motility"/>
    <property type="evidence" value="ECO:0007669"/>
    <property type="project" value="TreeGrafter"/>
</dbReference>
<dbReference type="Pfam" id="PF00460">
    <property type="entry name" value="Flg_bb_rod"/>
    <property type="match status" value="1"/>
</dbReference>
<name>A0A1G4QN32_9CAUL</name>
<dbReference type="InterPro" id="IPR037925">
    <property type="entry name" value="FlgE/F/G-like"/>
</dbReference>
<protein>
    <recommendedName>
        <fullName evidence="3 7">Flagellar basal-body rod protein FlgG</fullName>
    </recommendedName>
    <alternativeName>
        <fullName evidence="6 8">Distal rod protein</fullName>
    </alternativeName>
</protein>
<keyword evidence="12" id="KW-0966">Cell projection</keyword>
<feature type="domain" description="Flagellar basal-body/hook protein C-terminal" evidence="10">
    <location>
        <begin position="216"/>
        <end position="260"/>
    </location>
</feature>
<evidence type="ECO:0000259" key="9">
    <source>
        <dbReference type="Pfam" id="PF00460"/>
    </source>
</evidence>
<dbReference type="NCBIfam" id="TIGR03506">
    <property type="entry name" value="FlgEFG_subfam"/>
    <property type="match status" value="2"/>
</dbReference>
<dbReference type="STRING" id="260084.SAMN02927928_1380"/>